<dbReference type="EMBL" id="CP012508">
    <property type="protein sequence ID" value="ALB21919.1"/>
    <property type="molecule type" value="Genomic_DNA"/>
</dbReference>
<keyword evidence="4" id="KW-1185">Reference proteome</keyword>
<accession>A0A9Q6Q109</accession>
<evidence type="ECO:0000313" key="3">
    <source>
        <dbReference type="Proteomes" id="UP000029558"/>
    </source>
</evidence>
<dbReference type="AlphaFoldDB" id="A0A9Q6Q109"/>
<organism evidence="1 3">
    <name type="scientific">Piscirickettsia salmonis</name>
    <dbReference type="NCBI Taxonomy" id="1238"/>
    <lineage>
        <taxon>Bacteria</taxon>
        <taxon>Pseudomonadati</taxon>
        <taxon>Pseudomonadota</taxon>
        <taxon>Gammaproteobacteria</taxon>
        <taxon>Thiotrichales</taxon>
        <taxon>Piscirickettsiaceae</taxon>
        <taxon>Piscirickettsia</taxon>
    </lineage>
</organism>
<dbReference type="Proteomes" id="UP000422232">
    <property type="component" value="Chromosome"/>
</dbReference>
<evidence type="ECO:0000313" key="2">
    <source>
        <dbReference type="EMBL" id="QGO05168.1"/>
    </source>
</evidence>
<proteinExistence type="predicted"/>
<dbReference type="EMBL" id="CP038908">
    <property type="protein sequence ID" value="QGO05168.1"/>
    <property type="molecule type" value="Genomic_DNA"/>
</dbReference>
<reference evidence="1" key="2">
    <citation type="submission" date="2015-08" db="EMBL/GenBank/DDBJ databases">
        <title>Complete genome sequence of Piscirickettsia salmonis strain PM32597B1.</title>
        <authorList>
            <person name="Bohle H."/>
            <person name="Henriquez P."/>
            <person name="Navas E."/>
            <person name="Grothusen H."/>
            <person name="Bustamante F."/>
            <person name="Bustos P."/>
            <person name="Bustos P."/>
            <person name="Mancilla M."/>
        </authorList>
    </citation>
    <scope>NUCLEOTIDE SEQUENCE</scope>
    <source>
        <strain evidence="1">PM32597B1</strain>
    </source>
</reference>
<dbReference type="Proteomes" id="UP000029558">
    <property type="component" value="Chromosome"/>
</dbReference>
<reference evidence="1 3" key="1">
    <citation type="journal article" date="2014" name="Genome Announc.">
        <title>Comparative Genome Analysis of Two Isolates of the Fish Pathogen Piscirickettsia salmonis from Different Hosts Reveals Major Differences in Virulence-Associated Secretion Systems.</title>
        <authorList>
            <person name="Bohle H."/>
            <person name="Henriquez P."/>
            <person name="Grothusen H."/>
            <person name="Navas E."/>
            <person name="Sandoval A."/>
            <person name="Bustamante F."/>
            <person name="Bustos P."/>
            <person name="Mancilla M."/>
        </authorList>
    </citation>
    <scope>NUCLEOTIDE SEQUENCE [LARGE SCALE GENOMIC DNA]</scope>
    <source>
        <strain evidence="3">B1-32597</strain>
        <strain evidence="1">PM32597B1</strain>
    </source>
</reference>
<reference evidence="2 4" key="3">
    <citation type="submission" date="2019-04" db="EMBL/GenBank/DDBJ databases">
        <title>Complete genome sequencing of Piscirickettsia salmonis strain Psal-009.</title>
        <authorList>
            <person name="Schober I."/>
            <person name="Bunk B."/>
            <person name="Sproer C."/>
            <person name="Carril G.P."/>
            <person name="Riedel T."/>
            <person name="Flores-Herrera P.A."/>
            <person name="Nourdin-Galindo G."/>
            <person name="Marshall S.H."/>
            <person name="Overmann J."/>
        </authorList>
    </citation>
    <scope>NUCLEOTIDE SEQUENCE [LARGE SCALE GENOMIC DNA]</scope>
    <source>
        <strain evidence="2 4">Psal-009</strain>
    </source>
</reference>
<sequence>MLSLIFPNGNGKIGVLPGLLTFEWEVKLDEFKFFRF</sequence>
<gene>
    <name evidence="1" type="ORF">KU39_735</name>
    <name evidence="2" type="ORF">Psal009_01049</name>
</gene>
<name>A0A9Q6Q109_PISSA</name>
<protein>
    <submittedName>
        <fullName evidence="1">Uncharacterized protein</fullName>
    </submittedName>
</protein>
<evidence type="ECO:0000313" key="4">
    <source>
        <dbReference type="Proteomes" id="UP000422232"/>
    </source>
</evidence>
<evidence type="ECO:0000313" key="1">
    <source>
        <dbReference type="EMBL" id="ALB21919.1"/>
    </source>
</evidence>